<keyword evidence="5" id="KW-1133">Transmembrane helix</keyword>
<evidence type="ECO:0000256" key="9">
    <source>
        <dbReference type="ARBA" id="ARBA00023136"/>
    </source>
</evidence>
<protein>
    <recommendedName>
        <fullName evidence="12">Cytochrome P450</fullName>
    </recommendedName>
</protein>
<organism evidence="10 11">
    <name type="scientific">Escallonia herrerae</name>
    <dbReference type="NCBI Taxonomy" id="1293975"/>
    <lineage>
        <taxon>Eukaryota</taxon>
        <taxon>Viridiplantae</taxon>
        <taxon>Streptophyta</taxon>
        <taxon>Embryophyta</taxon>
        <taxon>Tracheophyta</taxon>
        <taxon>Spermatophyta</taxon>
        <taxon>Magnoliopsida</taxon>
        <taxon>eudicotyledons</taxon>
        <taxon>Gunneridae</taxon>
        <taxon>Pentapetalae</taxon>
        <taxon>asterids</taxon>
        <taxon>campanulids</taxon>
        <taxon>Escalloniales</taxon>
        <taxon>Escalloniaceae</taxon>
        <taxon>Escallonia</taxon>
    </lineage>
</organism>
<evidence type="ECO:0000256" key="2">
    <source>
        <dbReference type="ARBA" id="ARBA00022617"/>
    </source>
</evidence>
<evidence type="ECO:0000256" key="1">
    <source>
        <dbReference type="ARBA" id="ARBA00004167"/>
    </source>
</evidence>
<dbReference type="InterPro" id="IPR001128">
    <property type="entry name" value="Cyt_P450"/>
</dbReference>
<dbReference type="GO" id="GO:0016020">
    <property type="term" value="C:membrane"/>
    <property type="evidence" value="ECO:0007669"/>
    <property type="project" value="UniProtKB-SubCell"/>
</dbReference>
<dbReference type="Pfam" id="PF00067">
    <property type="entry name" value="p450"/>
    <property type="match status" value="1"/>
</dbReference>
<dbReference type="GO" id="GO:0005506">
    <property type="term" value="F:iron ion binding"/>
    <property type="evidence" value="ECO:0007669"/>
    <property type="project" value="InterPro"/>
</dbReference>
<dbReference type="GO" id="GO:0016705">
    <property type="term" value="F:oxidoreductase activity, acting on paired donors, with incorporation or reduction of molecular oxygen"/>
    <property type="evidence" value="ECO:0007669"/>
    <property type="project" value="InterPro"/>
</dbReference>
<evidence type="ECO:0000256" key="4">
    <source>
        <dbReference type="ARBA" id="ARBA00022723"/>
    </source>
</evidence>
<evidence type="ECO:0008006" key="12">
    <source>
        <dbReference type="Google" id="ProtNLM"/>
    </source>
</evidence>
<evidence type="ECO:0000313" key="10">
    <source>
        <dbReference type="EMBL" id="KAK3029429.1"/>
    </source>
</evidence>
<dbReference type="AlphaFoldDB" id="A0AA89B4S1"/>
<keyword evidence="8" id="KW-0503">Monooxygenase</keyword>
<dbReference type="PANTHER" id="PTHR47947">
    <property type="entry name" value="CYTOCHROME P450 82C3-RELATED"/>
    <property type="match status" value="1"/>
</dbReference>
<evidence type="ECO:0000256" key="5">
    <source>
        <dbReference type="ARBA" id="ARBA00022989"/>
    </source>
</evidence>
<dbReference type="InterPro" id="IPR036396">
    <property type="entry name" value="Cyt_P450_sf"/>
</dbReference>
<dbReference type="PANTHER" id="PTHR47947:SF1">
    <property type="entry name" value="CYTOCHROME P450 82E3"/>
    <property type="match status" value="1"/>
</dbReference>
<evidence type="ECO:0000256" key="3">
    <source>
        <dbReference type="ARBA" id="ARBA00022692"/>
    </source>
</evidence>
<dbReference type="SUPFAM" id="SSF48264">
    <property type="entry name" value="Cytochrome P450"/>
    <property type="match status" value="1"/>
</dbReference>
<reference evidence="10" key="1">
    <citation type="submission" date="2022-12" db="EMBL/GenBank/DDBJ databases">
        <title>Draft genome assemblies for two species of Escallonia (Escalloniales).</title>
        <authorList>
            <person name="Chanderbali A."/>
            <person name="Dervinis C."/>
            <person name="Anghel I."/>
            <person name="Soltis D."/>
            <person name="Soltis P."/>
            <person name="Zapata F."/>
        </authorList>
    </citation>
    <scope>NUCLEOTIDE SEQUENCE</scope>
    <source>
        <strain evidence="10">UCBG64.0493</strain>
        <tissue evidence="10">Leaf</tissue>
    </source>
</reference>
<proteinExistence type="predicted"/>
<dbReference type="Proteomes" id="UP001188597">
    <property type="component" value="Unassembled WGS sequence"/>
</dbReference>
<evidence type="ECO:0000256" key="6">
    <source>
        <dbReference type="ARBA" id="ARBA00023002"/>
    </source>
</evidence>
<evidence type="ECO:0000256" key="7">
    <source>
        <dbReference type="ARBA" id="ARBA00023004"/>
    </source>
</evidence>
<gene>
    <name evidence="10" type="ORF">RJ639_039773</name>
</gene>
<dbReference type="EMBL" id="JAVXUP010000380">
    <property type="protein sequence ID" value="KAK3029429.1"/>
    <property type="molecule type" value="Genomic_DNA"/>
</dbReference>
<name>A0AA89B4S1_9ASTE</name>
<keyword evidence="2" id="KW-0349">Heme</keyword>
<keyword evidence="3" id="KW-0812">Transmembrane</keyword>
<dbReference type="Gene3D" id="1.10.630.10">
    <property type="entry name" value="Cytochrome P450"/>
    <property type="match status" value="1"/>
</dbReference>
<keyword evidence="9" id="KW-0472">Membrane</keyword>
<dbReference type="InterPro" id="IPR050651">
    <property type="entry name" value="Plant_Cytochrome_P450_Monoox"/>
</dbReference>
<keyword evidence="4" id="KW-0479">Metal-binding</keyword>
<sequence>MYLSGVLELSDVIPFTEWMDLQGRLRHMKQIAGVLNYYMRGWVEKHTERMKIKGQGSDFMDMMLSLLERDGMLHGYKTEDIVKATVLNLISAGVHSSSVTMTWALPLLLAKP</sequence>
<keyword evidence="7" id="KW-0408">Iron</keyword>
<evidence type="ECO:0000256" key="8">
    <source>
        <dbReference type="ARBA" id="ARBA00023033"/>
    </source>
</evidence>
<dbReference type="GO" id="GO:0020037">
    <property type="term" value="F:heme binding"/>
    <property type="evidence" value="ECO:0007669"/>
    <property type="project" value="InterPro"/>
</dbReference>
<dbReference type="GO" id="GO:0004497">
    <property type="term" value="F:monooxygenase activity"/>
    <property type="evidence" value="ECO:0007669"/>
    <property type="project" value="UniProtKB-KW"/>
</dbReference>
<accession>A0AA89B4S1</accession>
<comment type="caution">
    <text evidence="10">The sequence shown here is derived from an EMBL/GenBank/DDBJ whole genome shotgun (WGS) entry which is preliminary data.</text>
</comment>
<keyword evidence="11" id="KW-1185">Reference proteome</keyword>
<comment type="subcellular location">
    <subcellularLocation>
        <location evidence="1">Membrane</location>
        <topology evidence="1">Single-pass membrane protein</topology>
    </subcellularLocation>
</comment>
<keyword evidence="6" id="KW-0560">Oxidoreductase</keyword>
<evidence type="ECO:0000313" key="11">
    <source>
        <dbReference type="Proteomes" id="UP001188597"/>
    </source>
</evidence>